<dbReference type="Pfam" id="PF07893">
    <property type="entry name" value="DUF1668"/>
    <property type="match status" value="1"/>
</dbReference>
<dbReference type="Proteomes" id="UP000636709">
    <property type="component" value="Unassembled WGS sequence"/>
</dbReference>
<sequence>MRSGHAHLVSLQLKNCSSAEVTFYMPSEERHRDERVFLAVAGDNNKDCSNAVEHAAAVERHCAGTLHHDVCASTLATIPNIAQKPLRDVISEVVARAAAVVRASSSNCSSYLLPSHGHGLRLRDRLALSDCLDLFGRTLAHLDTAADELSSAKNRTAEESIAGVQTVLAAAAELGFLDGKKYRRKRRITYTMGDGITYTLDDRLVMVKPMAAVHRPLLVKRDVEGRYLVHDMCIENEQTLKVGPLPHPIVEPLHHRPLAVARDILGNIPPPSTAGDTNNDPPPIMLAVGDDTVIKMDTVIYYRESSSCYSSGFEMITYNDDYGWWRAIPLPRPPFRTLRHPSQSVTIRAYFAIGTRVWISVSGEGTFSLDAKRAFWQAEFPEELCRLDGRAFFAPELGSVVGLTAGDDRFLCSYKVDEADMKKLTWETRSGVPMTWQHTWREAVPWECFDLGYAPWKDKASLAYLGDGTFCVYRPVKMLDRDLNFNSYMVLQLRRRLPDGNELEIARRGAIHIKGIWPEGHHQDTYFIQ</sequence>
<protein>
    <recommendedName>
        <fullName evidence="1">Pectinesterase inhibitor domain-containing protein</fullName>
    </recommendedName>
</protein>
<accession>A0A835EA37</accession>
<dbReference type="InterPro" id="IPR012871">
    <property type="entry name" value="DUF1668_ORYSA"/>
</dbReference>
<dbReference type="SUPFAM" id="SSF101148">
    <property type="entry name" value="Plant invertase/pectin methylesterase inhibitor"/>
    <property type="match status" value="1"/>
</dbReference>
<evidence type="ECO:0000313" key="3">
    <source>
        <dbReference type="Proteomes" id="UP000636709"/>
    </source>
</evidence>
<dbReference type="Gene3D" id="1.20.140.40">
    <property type="entry name" value="Invertase/pectin methylesterase inhibitor family protein"/>
    <property type="match status" value="1"/>
</dbReference>
<dbReference type="OrthoDB" id="10461640at2759"/>
<evidence type="ECO:0000259" key="1">
    <source>
        <dbReference type="Pfam" id="PF04043"/>
    </source>
</evidence>
<dbReference type="InterPro" id="IPR035513">
    <property type="entry name" value="Invertase/methylesterase_inhib"/>
</dbReference>
<dbReference type="AlphaFoldDB" id="A0A835EA37"/>
<dbReference type="PANTHER" id="PTHR33085">
    <property type="entry name" value="OS12G0113100 PROTEIN-RELATED"/>
    <property type="match status" value="1"/>
</dbReference>
<dbReference type="GO" id="GO:0004857">
    <property type="term" value="F:enzyme inhibitor activity"/>
    <property type="evidence" value="ECO:0007669"/>
    <property type="project" value="InterPro"/>
</dbReference>
<dbReference type="InterPro" id="IPR006501">
    <property type="entry name" value="Pectinesterase_inhib_dom"/>
</dbReference>
<proteinExistence type="predicted"/>
<feature type="domain" description="Pectinesterase inhibitor" evidence="1">
    <location>
        <begin position="57"/>
        <end position="172"/>
    </location>
</feature>
<dbReference type="EMBL" id="JACEFO010002121">
    <property type="protein sequence ID" value="KAF8680667.1"/>
    <property type="molecule type" value="Genomic_DNA"/>
</dbReference>
<dbReference type="Pfam" id="PF04043">
    <property type="entry name" value="PMEI"/>
    <property type="match status" value="1"/>
</dbReference>
<dbReference type="PANTHER" id="PTHR33085:SF64">
    <property type="entry name" value="OS09G0555900 PROTEIN"/>
    <property type="match status" value="1"/>
</dbReference>
<evidence type="ECO:0000313" key="2">
    <source>
        <dbReference type="EMBL" id="KAF8680667.1"/>
    </source>
</evidence>
<keyword evidence="3" id="KW-1185">Reference proteome</keyword>
<reference evidence="2" key="1">
    <citation type="submission" date="2020-07" db="EMBL/GenBank/DDBJ databases">
        <title>Genome sequence and genetic diversity analysis of an under-domesticated orphan crop, white fonio (Digitaria exilis).</title>
        <authorList>
            <person name="Bennetzen J.L."/>
            <person name="Chen S."/>
            <person name="Ma X."/>
            <person name="Wang X."/>
            <person name="Yssel A.E.J."/>
            <person name="Chaluvadi S.R."/>
            <person name="Johnson M."/>
            <person name="Gangashetty P."/>
            <person name="Hamidou F."/>
            <person name="Sanogo M.D."/>
            <person name="Zwaenepoel A."/>
            <person name="Wallace J."/>
            <person name="Van De Peer Y."/>
            <person name="Van Deynze A."/>
        </authorList>
    </citation>
    <scope>NUCLEOTIDE SEQUENCE</scope>
    <source>
        <tissue evidence="2">Leaves</tissue>
    </source>
</reference>
<comment type="caution">
    <text evidence="2">The sequence shown here is derived from an EMBL/GenBank/DDBJ whole genome shotgun (WGS) entry which is preliminary data.</text>
</comment>
<name>A0A835EA37_9POAL</name>
<organism evidence="2 3">
    <name type="scientific">Digitaria exilis</name>
    <dbReference type="NCBI Taxonomy" id="1010633"/>
    <lineage>
        <taxon>Eukaryota</taxon>
        <taxon>Viridiplantae</taxon>
        <taxon>Streptophyta</taxon>
        <taxon>Embryophyta</taxon>
        <taxon>Tracheophyta</taxon>
        <taxon>Spermatophyta</taxon>
        <taxon>Magnoliopsida</taxon>
        <taxon>Liliopsida</taxon>
        <taxon>Poales</taxon>
        <taxon>Poaceae</taxon>
        <taxon>PACMAD clade</taxon>
        <taxon>Panicoideae</taxon>
        <taxon>Panicodae</taxon>
        <taxon>Paniceae</taxon>
        <taxon>Anthephorinae</taxon>
        <taxon>Digitaria</taxon>
    </lineage>
</organism>
<gene>
    <name evidence="2" type="ORF">HU200_045700</name>
</gene>